<dbReference type="PANTHER" id="PTHR14209:SF19">
    <property type="entry name" value="ISOAMYL ACETATE-HYDROLYZING ESTERASE 1 HOMOLOG"/>
    <property type="match status" value="1"/>
</dbReference>
<dbReference type="InterPro" id="IPR001087">
    <property type="entry name" value="GDSL"/>
</dbReference>
<name>A0ABN9DP06_9NEOB</name>
<evidence type="ECO:0000256" key="2">
    <source>
        <dbReference type="ARBA" id="ARBA00025755"/>
    </source>
</evidence>
<dbReference type="InterPro" id="IPR045136">
    <property type="entry name" value="Iah1-like"/>
</dbReference>
<dbReference type="Gene3D" id="3.40.50.1110">
    <property type="entry name" value="SGNH hydrolase"/>
    <property type="match status" value="1"/>
</dbReference>
<evidence type="ECO:0000256" key="3">
    <source>
        <dbReference type="ARBA" id="ARBA00026152"/>
    </source>
</evidence>
<sequence>TAGLPFPVYSECVCVCLCGAPFAACLCGGAIHLPVVTSLLPALIPAGAVGMELYTRDSHDSLTSALQISTVQSAMICWPRVVLFGDSITQFAFEANGWGATLADKLVRKCDVLNRGLSGYNTRWAKLILPKTDRQKL</sequence>
<reference evidence="4" key="1">
    <citation type="submission" date="2023-05" db="EMBL/GenBank/DDBJ databases">
        <authorList>
            <person name="Stuckert A."/>
        </authorList>
    </citation>
    <scope>NUCLEOTIDE SEQUENCE</scope>
</reference>
<dbReference type="InterPro" id="IPR036514">
    <property type="entry name" value="SGNH_hydro_sf"/>
</dbReference>
<feature type="non-terminal residue" evidence="4">
    <location>
        <position position="1"/>
    </location>
</feature>
<comment type="caution">
    <text evidence="4">The sequence shown here is derived from an EMBL/GenBank/DDBJ whole genome shotgun (WGS) entry which is preliminary data.</text>
</comment>
<dbReference type="EMBL" id="CATNWA010014528">
    <property type="protein sequence ID" value="CAI9572942.1"/>
    <property type="molecule type" value="Genomic_DNA"/>
</dbReference>
<dbReference type="PANTHER" id="PTHR14209">
    <property type="entry name" value="ISOAMYL ACETATE-HYDROLYZING ESTERASE 1"/>
    <property type="match status" value="1"/>
</dbReference>
<protein>
    <recommendedName>
        <fullName evidence="3">Isoamyl acetate-hydrolyzing esterase 1 homolog</fullName>
    </recommendedName>
</protein>
<accession>A0ABN9DP06</accession>
<comment type="similarity">
    <text evidence="2">Belongs to the 'GDSL' lipolytic enzyme family. IAH1 subfamily.</text>
</comment>
<dbReference type="Pfam" id="PF00657">
    <property type="entry name" value="Lipase_GDSL"/>
    <property type="match status" value="1"/>
</dbReference>
<comment type="function">
    <text evidence="1">Probable lipase.</text>
</comment>
<dbReference type="SUPFAM" id="SSF52266">
    <property type="entry name" value="SGNH hydrolase"/>
    <property type="match status" value="1"/>
</dbReference>
<evidence type="ECO:0000313" key="4">
    <source>
        <dbReference type="EMBL" id="CAI9572942.1"/>
    </source>
</evidence>
<keyword evidence="5" id="KW-1185">Reference proteome</keyword>
<dbReference type="Proteomes" id="UP001162483">
    <property type="component" value="Unassembled WGS sequence"/>
</dbReference>
<organism evidence="4 5">
    <name type="scientific">Staurois parvus</name>
    <dbReference type="NCBI Taxonomy" id="386267"/>
    <lineage>
        <taxon>Eukaryota</taxon>
        <taxon>Metazoa</taxon>
        <taxon>Chordata</taxon>
        <taxon>Craniata</taxon>
        <taxon>Vertebrata</taxon>
        <taxon>Euteleostomi</taxon>
        <taxon>Amphibia</taxon>
        <taxon>Batrachia</taxon>
        <taxon>Anura</taxon>
        <taxon>Neobatrachia</taxon>
        <taxon>Ranoidea</taxon>
        <taxon>Ranidae</taxon>
        <taxon>Staurois</taxon>
    </lineage>
</organism>
<gene>
    <name evidence="4" type="ORF">SPARVUS_LOCUS7561798</name>
</gene>
<evidence type="ECO:0000313" key="5">
    <source>
        <dbReference type="Proteomes" id="UP001162483"/>
    </source>
</evidence>
<proteinExistence type="inferred from homology"/>
<evidence type="ECO:0000256" key="1">
    <source>
        <dbReference type="ARBA" id="ARBA00024673"/>
    </source>
</evidence>